<dbReference type="InterPro" id="IPR015341">
    <property type="entry name" value="Glyco_hydro_38_cen"/>
</dbReference>
<dbReference type="InterPro" id="IPR037094">
    <property type="entry name" value="Glyco_hydro_38_cen_sf"/>
</dbReference>
<dbReference type="EMBL" id="JBHTIM010000001">
    <property type="protein sequence ID" value="MFD0780687.1"/>
    <property type="molecule type" value="Genomic_DNA"/>
</dbReference>
<dbReference type="InterPro" id="IPR028995">
    <property type="entry name" value="Glyco_hydro_57/38_cen_sf"/>
</dbReference>
<dbReference type="Proteomes" id="UP001597042">
    <property type="component" value="Unassembled WGS sequence"/>
</dbReference>
<dbReference type="SUPFAM" id="SSF88713">
    <property type="entry name" value="Glycoside hydrolase/deacetylase"/>
    <property type="match status" value="1"/>
</dbReference>
<reference evidence="7" key="1">
    <citation type="journal article" date="2019" name="Int. J. Syst. Evol. Microbiol.">
        <title>The Global Catalogue of Microorganisms (GCM) 10K type strain sequencing project: providing services to taxonomists for standard genome sequencing and annotation.</title>
        <authorList>
            <consortium name="The Broad Institute Genomics Platform"/>
            <consortium name="The Broad Institute Genome Sequencing Center for Infectious Disease"/>
            <person name="Wu L."/>
            <person name="Ma J."/>
        </authorList>
    </citation>
    <scope>NUCLEOTIDE SEQUENCE [LARGE SCALE GENOMIC DNA]</scope>
    <source>
        <strain evidence="7">CCUG 50754</strain>
    </source>
</reference>
<keyword evidence="2" id="KW-0479">Metal-binding</keyword>
<dbReference type="InterPro" id="IPR011330">
    <property type="entry name" value="Glyco_hydro/deAcase_b/a-brl"/>
</dbReference>
<dbReference type="RefSeq" id="WP_378751144.1">
    <property type="nucleotide sequence ID" value="NZ_JBHSSV010000004.1"/>
</dbReference>
<dbReference type="Pfam" id="PF01074">
    <property type="entry name" value="Glyco_hydro_38N"/>
    <property type="match status" value="1"/>
</dbReference>
<dbReference type="SUPFAM" id="SSF88688">
    <property type="entry name" value="Families 57/38 glycoside transferase middle domain"/>
    <property type="match status" value="1"/>
</dbReference>
<evidence type="ECO:0000259" key="5">
    <source>
        <dbReference type="SMART" id="SM00872"/>
    </source>
</evidence>
<protein>
    <submittedName>
        <fullName evidence="6">Alpha-mannosidase</fullName>
    </submittedName>
</protein>
<dbReference type="SUPFAM" id="SSF74650">
    <property type="entry name" value="Galactose mutarotase-like"/>
    <property type="match status" value="1"/>
</dbReference>
<dbReference type="InterPro" id="IPR054723">
    <property type="entry name" value="Ams1-like_N"/>
</dbReference>
<dbReference type="InterPro" id="IPR000602">
    <property type="entry name" value="Glyco_hydro_38_N"/>
</dbReference>
<evidence type="ECO:0000313" key="7">
    <source>
        <dbReference type="Proteomes" id="UP001597042"/>
    </source>
</evidence>
<dbReference type="Gene3D" id="1.20.1270.50">
    <property type="entry name" value="Glycoside hydrolase family 38, central domain"/>
    <property type="match status" value="1"/>
</dbReference>
<accession>A0ABW2ZPW5</accession>
<dbReference type="InterPro" id="IPR027291">
    <property type="entry name" value="Glyco_hydro_38_N_sf"/>
</dbReference>
<keyword evidence="4" id="KW-0326">Glycosidase</keyword>
<evidence type="ECO:0000256" key="2">
    <source>
        <dbReference type="ARBA" id="ARBA00022723"/>
    </source>
</evidence>
<dbReference type="CDD" id="cd10789">
    <property type="entry name" value="GH38N_AMII_ER_cytosolic"/>
    <property type="match status" value="1"/>
</dbReference>
<dbReference type="Pfam" id="PF07748">
    <property type="entry name" value="Glyco_hydro_38C"/>
    <property type="match status" value="1"/>
</dbReference>
<evidence type="ECO:0000256" key="4">
    <source>
        <dbReference type="ARBA" id="ARBA00023295"/>
    </source>
</evidence>
<organism evidence="6 7">
    <name type="scientific">Microbacterium koreense</name>
    <dbReference type="NCBI Taxonomy" id="323761"/>
    <lineage>
        <taxon>Bacteria</taxon>
        <taxon>Bacillati</taxon>
        <taxon>Actinomycetota</taxon>
        <taxon>Actinomycetes</taxon>
        <taxon>Micrococcales</taxon>
        <taxon>Microbacteriaceae</taxon>
        <taxon>Microbacterium</taxon>
    </lineage>
</organism>
<keyword evidence="3" id="KW-0378">Hydrolase</keyword>
<dbReference type="Gene3D" id="2.70.98.30">
    <property type="entry name" value="Golgi alpha-mannosidase II, domain 4"/>
    <property type="match status" value="1"/>
</dbReference>
<feature type="domain" description="Glycoside hydrolase family 38 central" evidence="5">
    <location>
        <begin position="519"/>
        <end position="597"/>
    </location>
</feature>
<name>A0ABW2ZPW5_9MICO</name>
<dbReference type="Pfam" id="PF09261">
    <property type="entry name" value="Alpha-mann_mid"/>
    <property type="match status" value="1"/>
</dbReference>
<dbReference type="SMART" id="SM00872">
    <property type="entry name" value="Alpha-mann_mid"/>
    <property type="match status" value="1"/>
</dbReference>
<dbReference type="PANTHER" id="PTHR46017">
    <property type="entry name" value="ALPHA-MANNOSIDASE 2C1"/>
    <property type="match status" value="1"/>
</dbReference>
<dbReference type="PANTHER" id="PTHR46017:SF1">
    <property type="entry name" value="ALPHA-MANNOSIDASE 2C1"/>
    <property type="match status" value="1"/>
</dbReference>
<sequence>MGRDLEPGRVTARVDRALSEWIEPAVTARSVDMTTWILALPGEPVPFADLPDTGYRRLIPGDRWGPPWSTAWIRVTGRVPHDWPRGQVEAHIDLGFDGAWPGFQAEGLAYATDGRILKGLEPRNTHVRLDARPGDEIAFFVEAAANPDILRKETFSPTPLGHRSTAGDVPLYTFGGARLVHPDQIAQELLDDVRMLRDLVEILPADRPRSIRVRAALYDMLTVLDPHDVAGTAAEARSTLADALAQPSAASAHRVAAVGHAHIDSAWLWPLRETVRKCARTFANVLDLMDEDPDLVFACSSAQQYDWIQEHYPDLFRRIAERVADGRWVVTGGMWVESDTMMPGGEALARQFIEGGAYFRREFGIACDGVWLPDSFGYSAGMPQIAVGAGARWFLTQKLSWNDTNRMPHHTFWWRGLDGTRIFTHFPPSDTYSAQVTPRELDLAERQFTEHADATSSLMLFGHGDGGGGPTRRMLAAARRAADLEGLPRVQIVSPDVFFARAEAQQPDASVWSGEIPLELHRGTLTSQARTKAANRRNERLLHEAELWATTASVRAGAAYPSAALRGAWRTVLLLQFHDILPGSSIAWVHEEAERLHAEVSASLTAIIDDALRAIVGDGDLELAANAGAFAQDGVDPGAVAAPVAAIRANAEAVDGCHVLEDHLARVVIDSAGDVRSFTDRRTGRELVTVGGRWGDLRLHPDHPARWDAWDIERPYADVTLRPDGGAQISVDDGIVRVRRRAGASTFTQEWWLTAGRLETTLVVDWRERDRLLKIGFPLAVHADTFTTETQFGHVARPVHRNTSWDEARFEVCQHRWMHIGEPGFGVAIANDTAYGVAVTADEGVDVGISVLRGTSFPDPAADLGQHRFRFSIAATSDVTDAVRLGRTLDAPPTAVRGGATVEPLVRVEASTMVLETLKLTEDGSGDVIIRLSETRGDIARAVVHTDFGWREAVVTDLHEIDATEDSPLRRGVNVTADPSARTIAVTDRPFGLITLRLRR</sequence>
<evidence type="ECO:0000256" key="1">
    <source>
        <dbReference type="ARBA" id="ARBA00009792"/>
    </source>
</evidence>
<dbReference type="Gene3D" id="3.20.110.10">
    <property type="entry name" value="Glycoside hydrolase 38, N terminal domain"/>
    <property type="match status" value="1"/>
</dbReference>
<comment type="caution">
    <text evidence="6">The sequence shown here is derived from an EMBL/GenBank/DDBJ whole genome shotgun (WGS) entry which is preliminary data.</text>
</comment>
<comment type="similarity">
    <text evidence="1">Belongs to the glycosyl hydrolase 38 family.</text>
</comment>
<evidence type="ECO:0000313" key="6">
    <source>
        <dbReference type="EMBL" id="MFD0780687.1"/>
    </source>
</evidence>
<dbReference type="InterPro" id="IPR011682">
    <property type="entry name" value="Glyco_hydro_38_C"/>
</dbReference>
<keyword evidence="7" id="KW-1185">Reference proteome</keyword>
<evidence type="ECO:0000256" key="3">
    <source>
        <dbReference type="ARBA" id="ARBA00022801"/>
    </source>
</evidence>
<dbReference type="InterPro" id="IPR011013">
    <property type="entry name" value="Gal_mutarotase_sf_dom"/>
</dbReference>
<proteinExistence type="inferred from homology"/>
<dbReference type="Pfam" id="PF22907">
    <property type="entry name" value="Ams1-like_1st"/>
    <property type="match status" value="1"/>
</dbReference>
<gene>
    <name evidence="6" type="ORF">ACFQZV_05160</name>
</gene>